<accession>A0A2N0PUF6</accession>
<evidence type="ECO:0000313" key="2">
    <source>
        <dbReference type="Proteomes" id="UP000232722"/>
    </source>
</evidence>
<gene>
    <name evidence="1" type="ORF">RhiirA5_414298</name>
</gene>
<reference evidence="1 2" key="2">
    <citation type="submission" date="2017-09" db="EMBL/GenBank/DDBJ databases">
        <title>Extensive intraspecific genome diversity in a model arbuscular mycorrhizal fungus.</title>
        <authorList>
            <person name="Chen E.C."/>
            <person name="Morin E."/>
            <person name="Beaudet D."/>
            <person name="Noel J."/>
            <person name="Ndikumana S."/>
            <person name="Charron P."/>
            <person name="St-Onge C."/>
            <person name="Giorgi J."/>
            <person name="Grigoriev I.V."/>
            <person name="Roux C."/>
            <person name="Martin F.M."/>
            <person name="Corradi N."/>
        </authorList>
    </citation>
    <scope>NUCLEOTIDE SEQUENCE [LARGE SCALE GENOMIC DNA]</scope>
    <source>
        <strain evidence="1 2">A5</strain>
    </source>
</reference>
<dbReference type="AlphaFoldDB" id="A0A2N0PUF6"/>
<protein>
    <submittedName>
        <fullName evidence="1">Uncharacterized protein</fullName>
    </submittedName>
</protein>
<organism evidence="1 2">
    <name type="scientific">Rhizophagus irregularis</name>
    <dbReference type="NCBI Taxonomy" id="588596"/>
    <lineage>
        <taxon>Eukaryota</taxon>
        <taxon>Fungi</taxon>
        <taxon>Fungi incertae sedis</taxon>
        <taxon>Mucoromycota</taxon>
        <taxon>Glomeromycotina</taxon>
        <taxon>Glomeromycetes</taxon>
        <taxon>Glomerales</taxon>
        <taxon>Glomeraceae</taxon>
        <taxon>Rhizophagus</taxon>
    </lineage>
</organism>
<dbReference type="Proteomes" id="UP000232722">
    <property type="component" value="Unassembled WGS sequence"/>
</dbReference>
<reference evidence="1 2" key="1">
    <citation type="submission" date="2016-04" db="EMBL/GenBank/DDBJ databases">
        <title>Genome analyses suggest a sexual origin of heterokaryosis in a supposedly ancient asexual fungus.</title>
        <authorList>
            <person name="Ropars J."/>
            <person name="Sedzielewska K."/>
            <person name="Noel J."/>
            <person name="Charron P."/>
            <person name="Farinelli L."/>
            <person name="Marton T."/>
            <person name="Kruger M."/>
            <person name="Pelin A."/>
            <person name="Brachmann A."/>
            <person name="Corradi N."/>
        </authorList>
    </citation>
    <scope>NUCLEOTIDE SEQUENCE [LARGE SCALE GENOMIC DNA]</scope>
    <source>
        <strain evidence="1 2">A5</strain>
    </source>
</reference>
<dbReference type="EMBL" id="LLXJ01000379">
    <property type="protein sequence ID" value="PKC10474.1"/>
    <property type="molecule type" value="Genomic_DNA"/>
</dbReference>
<name>A0A2N0PUF6_9GLOM</name>
<comment type="caution">
    <text evidence="1">The sequence shown here is derived from an EMBL/GenBank/DDBJ whole genome shotgun (WGS) entry which is preliminary data.</text>
</comment>
<proteinExistence type="predicted"/>
<sequence length="109" mass="12694">MESKFWSELITKGHLVEIKSWEKKDGKYVFGDLIFSTAKEFESDDKLKEVALKILDMLKTFENAIITTFERQSIASSDRKGDGRERQPDIMLVTNESDKLYELMYVECS</sequence>
<evidence type="ECO:0000313" key="1">
    <source>
        <dbReference type="EMBL" id="PKC10474.1"/>
    </source>
</evidence>